<dbReference type="EMBL" id="JAZHXJ010000084">
    <property type="protein sequence ID" value="KAL1875944.1"/>
    <property type="molecule type" value="Genomic_DNA"/>
</dbReference>
<protein>
    <submittedName>
        <fullName evidence="3">Uncharacterized protein</fullName>
    </submittedName>
</protein>
<evidence type="ECO:0000256" key="2">
    <source>
        <dbReference type="SAM" id="SignalP"/>
    </source>
</evidence>
<keyword evidence="4" id="KW-1185">Reference proteome</keyword>
<organism evidence="3 4">
    <name type="scientific">Phialemonium thermophilum</name>
    <dbReference type="NCBI Taxonomy" id="223376"/>
    <lineage>
        <taxon>Eukaryota</taxon>
        <taxon>Fungi</taxon>
        <taxon>Dikarya</taxon>
        <taxon>Ascomycota</taxon>
        <taxon>Pezizomycotina</taxon>
        <taxon>Sordariomycetes</taxon>
        <taxon>Sordariomycetidae</taxon>
        <taxon>Cephalothecales</taxon>
        <taxon>Cephalothecaceae</taxon>
        <taxon>Phialemonium</taxon>
    </lineage>
</organism>
<evidence type="ECO:0000256" key="1">
    <source>
        <dbReference type="SAM" id="MobiDB-lite"/>
    </source>
</evidence>
<name>A0ABR3XK05_9PEZI</name>
<sequence>MQVVSKLSLAIVALAATASTRHIAKYGRRFDFAKSAQETDRSNSTPAASLVAPCLFVPAESASGFTTTTVDVTLSTTVTADIVSTASTAKSSINTGTPSVTFTEIGEFSSTSSLSAVDTTATPAEDATTSVIEETTTTIADEAPSTTTEEHVASTIGAATGTTDATPYVEETMATPFAEATTTTPEDTSTVSADETSTTASDGTFTTPIRAMPPAGGTTITTTPLSVIITTTNITIMVHTIAAEMQNTAIPNIIIIITTTIIIPPITITNTPTIIIITIILIHQQVLPTAMAPVAPYQRSSHQQAASLERGPAPSTALPLPPVFQPALAVQQPLALRLQEVAAPVPPVPPLQVLVALSYRYRYQLRCHIQHSYKLQYRRPVPFQYHHIFRFF</sequence>
<proteinExistence type="predicted"/>
<gene>
    <name evidence="3" type="ORF">VTK73DRAFT_9728</name>
</gene>
<feature type="region of interest" description="Disordered" evidence="1">
    <location>
        <begin position="179"/>
        <end position="217"/>
    </location>
</feature>
<feature type="signal peptide" evidence="2">
    <location>
        <begin position="1"/>
        <end position="20"/>
    </location>
</feature>
<feature type="chain" id="PRO_5045674883" evidence="2">
    <location>
        <begin position="21"/>
        <end position="392"/>
    </location>
</feature>
<evidence type="ECO:0000313" key="4">
    <source>
        <dbReference type="Proteomes" id="UP001586593"/>
    </source>
</evidence>
<evidence type="ECO:0000313" key="3">
    <source>
        <dbReference type="EMBL" id="KAL1875944.1"/>
    </source>
</evidence>
<comment type="caution">
    <text evidence="3">The sequence shown here is derived from an EMBL/GenBank/DDBJ whole genome shotgun (WGS) entry which is preliminary data.</text>
</comment>
<dbReference type="Proteomes" id="UP001586593">
    <property type="component" value="Unassembled WGS sequence"/>
</dbReference>
<accession>A0ABR3XK05</accession>
<reference evidence="3 4" key="1">
    <citation type="journal article" date="2024" name="Commun. Biol.">
        <title>Comparative genomic analysis of thermophilic fungi reveals convergent evolutionary adaptations and gene losses.</title>
        <authorList>
            <person name="Steindorff A.S."/>
            <person name="Aguilar-Pontes M.V."/>
            <person name="Robinson A.J."/>
            <person name="Andreopoulos B."/>
            <person name="LaButti K."/>
            <person name="Kuo A."/>
            <person name="Mondo S."/>
            <person name="Riley R."/>
            <person name="Otillar R."/>
            <person name="Haridas S."/>
            <person name="Lipzen A."/>
            <person name="Grimwood J."/>
            <person name="Schmutz J."/>
            <person name="Clum A."/>
            <person name="Reid I.D."/>
            <person name="Moisan M.C."/>
            <person name="Butler G."/>
            <person name="Nguyen T.T.M."/>
            <person name="Dewar K."/>
            <person name="Conant G."/>
            <person name="Drula E."/>
            <person name="Henrissat B."/>
            <person name="Hansel C."/>
            <person name="Singer S."/>
            <person name="Hutchinson M.I."/>
            <person name="de Vries R.P."/>
            <person name="Natvig D.O."/>
            <person name="Powell A.J."/>
            <person name="Tsang A."/>
            <person name="Grigoriev I.V."/>
        </authorList>
    </citation>
    <scope>NUCLEOTIDE SEQUENCE [LARGE SCALE GENOMIC DNA]</scope>
    <source>
        <strain evidence="3 4">ATCC 24622</strain>
    </source>
</reference>
<feature type="compositionally biased region" description="Low complexity" evidence="1">
    <location>
        <begin position="179"/>
        <end position="207"/>
    </location>
</feature>
<keyword evidence="2" id="KW-0732">Signal</keyword>